<dbReference type="Pfam" id="PF21687">
    <property type="entry name" value="T2SSK_1st"/>
    <property type="match status" value="1"/>
</dbReference>
<evidence type="ECO:0000313" key="14">
    <source>
        <dbReference type="Proteomes" id="UP001267710"/>
    </source>
</evidence>
<organism evidence="13 14">
    <name type="scientific">Paracidovorax wautersii</name>
    <dbReference type="NCBI Taxonomy" id="1177982"/>
    <lineage>
        <taxon>Bacteria</taxon>
        <taxon>Pseudomonadati</taxon>
        <taxon>Pseudomonadota</taxon>
        <taxon>Betaproteobacteria</taxon>
        <taxon>Burkholderiales</taxon>
        <taxon>Comamonadaceae</taxon>
        <taxon>Paracidovorax</taxon>
    </lineage>
</organism>
<dbReference type="EMBL" id="JAVIZX010000001">
    <property type="protein sequence ID" value="MDR6212836.1"/>
    <property type="molecule type" value="Genomic_DNA"/>
</dbReference>
<keyword evidence="7" id="KW-0653">Protein transport</keyword>
<dbReference type="Proteomes" id="UP001267710">
    <property type="component" value="Unassembled WGS sequence"/>
</dbReference>
<evidence type="ECO:0000256" key="4">
    <source>
        <dbReference type="ARBA" id="ARBA00022475"/>
    </source>
</evidence>
<feature type="region of interest" description="Disordered" evidence="10">
    <location>
        <begin position="337"/>
        <end position="360"/>
    </location>
</feature>
<keyword evidence="8 11" id="KW-1133">Transmembrane helix</keyword>
<sequence>MAQHRCWALPADMHLHRLSSSAQASQTGFALAAVLWLLAGLSIVVALIADAAHTSAERVAQLRERTEFVRSALSAQAHAEYWLSATRPRAADFTDGAASVMVDDRFYKIGEDSIIALQDVGGLMDLNTADPTRLAQFLVVCGIAPEQTSRLVDTLADYIDTDNLQRINGAEADSYQLAGLPPPRNRPLLAPGEVWDVMGWPAYRTTLEKSGCVRAMTTEGEAGIFGSSGANLATAPSPVLRAAGLPEETVQDIDNARGNPALVAERIAEANALTGANGGFVGMGGSQSQKTLRVTQRSLKGPWQITYTLVLDPEDNDRPWTIKQFHLQGVSAPKDRIQTLPWPSEAPATSPGNAAPNLPF</sequence>
<evidence type="ECO:0000256" key="1">
    <source>
        <dbReference type="ARBA" id="ARBA00004533"/>
    </source>
</evidence>
<dbReference type="Gene3D" id="1.10.40.60">
    <property type="entry name" value="EpsJ-like"/>
    <property type="match status" value="1"/>
</dbReference>
<evidence type="ECO:0000256" key="3">
    <source>
        <dbReference type="ARBA" id="ARBA00022448"/>
    </source>
</evidence>
<gene>
    <name evidence="13" type="ORF">QE399_000525</name>
</gene>
<keyword evidence="3" id="KW-0813">Transport</keyword>
<dbReference type="PANTHER" id="PTHR38831:SF1">
    <property type="entry name" value="TYPE II SECRETION SYSTEM PROTEIN K-RELATED"/>
    <property type="match status" value="1"/>
</dbReference>
<dbReference type="InterPro" id="IPR049031">
    <property type="entry name" value="T2SSK_SAM-like_1st"/>
</dbReference>
<comment type="similarity">
    <text evidence="2">Belongs to the GSP K family.</text>
</comment>
<keyword evidence="5" id="KW-0997">Cell inner membrane</keyword>
<evidence type="ECO:0000256" key="9">
    <source>
        <dbReference type="ARBA" id="ARBA00023136"/>
    </source>
</evidence>
<protein>
    <submittedName>
        <fullName evidence="13">General secretion pathway protein K</fullName>
    </submittedName>
</protein>
<evidence type="ECO:0000256" key="6">
    <source>
        <dbReference type="ARBA" id="ARBA00022692"/>
    </source>
</evidence>
<dbReference type="SUPFAM" id="SSF158544">
    <property type="entry name" value="GspK insert domain-like"/>
    <property type="match status" value="1"/>
</dbReference>
<name>A0ABU1I6J2_9BURK</name>
<evidence type="ECO:0000256" key="7">
    <source>
        <dbReference type="ARBA" id="ARBA00022927"/>
    </source>
</evidence>
<keyword evidence="6 11" id="KW-0812">Transmembrane</keyword>
<accession>A0ABU1I6J2</accession>
<evidence type="ECO:0000256" key="8">
    <source>
        <dbReference type="ARBA" id="ARBA00022989"/>
    </source>
</evidence>
<feature type="domain" description="T2SS protein K first SAM-like" evidence="12">
    <location>
        <begin position="129"/>
        <end position="202"/>
    </location>
</feature>
<dbReference type="InterPro" id="IPR005628">
    <property type="entry name" value="GspK"/>
</dbReference>
<reference evidence="13 14" key="1">
    <citation type="submission" date="2023-08" db="EMBL/GenBank/DDBJ databases">
        <title>Functional and genomic diversity of the sorghum phyllosphere microbiome.</title>
        <authorList>
            <person name="Shade A."/>
        </authorList>
    </citation>
    <scope>NUCLEOTIDE SEQUENCE [LARGE SCALE GENOMIC DNA]</scope>
    <source>
        <strain evidence="13 14">SORGH_AS_0335</strain>
    </source>
</reference>
<evidence type="ECO:0000256" key="2">
    <source>
        <dbReference type="ARBA" id="ARBA00007246"/>
    </source>
</evidence>
<evidence type="ECO:0000256" key="5">
    <source>
        <dbReference type="ARBA" id="ARBA00022519"/>
    </source>
</evidence>
<feature type="transmembrane region" description="Helical" evidence="11">
    <location>
        <begin position="28"/>
        <end position="49"/>
    </location>
</feature>
<comment type="subcellular location">
    <subcellularLocation>
        <location evidence="1">Cell inner membrane</location>
    </subcellularLocation>
</comment>
<dbReference type="InterPro" id="IPR038072">
    <property type="entry name" value="GspK_central_sf"/>
</dbReference>
<comment type="caution">
    <text evidence="13">The sequence shown here is derived from an EMBL/GenBank/DDBJ whole genome shotgun (WGS) entry which is preliminary data.</text>
</comment>
<keyword evidence="14" id="KW-1185">Reference proteome</keyword>
<evidence type="ECO:0000256" key="11">
    <source>
        <dbReference type="SAM" id="Phobius"/>
    </source>
</evidence>
<keyword evidence="4" id="KW-1003">Cell membrane</keyword>
<proteinExistence type="inferred from homology"/>
<evidence type="ECO:0000259" key="12">
    <source>
        <dbReference type="Pfam" id="PF21687"/>
    </source>
</evidence>
<evidence type="ECO:0000313" key="13">
    <source>
        <dbReference type="EMBL" id="MDR6212836.1"/>
    </source>
</evidence>
<keyword evidence="9 11" id="KW-0472">Membrane</keyword>
<dbReference type="PANTHER" id="PTHR38831">
    <property type="entry name" value="TYPE II SECRETION SYSTEM PROTEIN K"/>
    <property type="match status" value="1"/>
</dbReference>
<evidence type="ECO:0000256" key="10">
    <source>
        <dbReference type="SAM" id="MobiDB-lite"/>
    </source>
</evidence>